<sequence>MRVSPSILPADRLDRDIYLVLADANHNCDQVLFWQILKLMIVTFSMEFFDDGPITYGRGHRARRGKIILGRSGRT</sequence>
<accession>A0A810CCY7</accession>
<name>A0A810CCY7_9BRAD</name>
<protein>
    <submittedName>
        <fullName evidence="1">Uncharacterized protein</fullName>
    </submittedName>
</protein>
<dbReference type="AlphaFoldDB" id="A0A810CCY7"/>
<reference evidence="1" key="1">
    <citation type="submission" date="2020-05" db="EMBL/GenBank/DDBJ databases">
        <title>Complete genome sequence of Bradyrhizobium diazoefficiens XF9 isolated from soybean nodule.</title>
        <authorList>
            <person name="Noda R."/>
            <person name="Kakizaki K."/>
            <person name="Minamisawa K."/>
        </authorList>
    </citation>
    <scope>NUCLEOTIDE SEQUENCE</scope>
    <source>
        <strain evidence="1">XF9</strain>
    </source>
</reference>
<evidence type="ECO:0000313" key="1">
    <source>
        <dbReference type="EMBL" id="BCE86647.1"/>
    </source>
</evidence>
<gene>
    <name evidence="1" type="ORF">XF9B_80680</name>
</gene>
<proteinExistence type="predicted"/>
<dbReference type="EMBL" id="AP023098">
    <property type="protein sequence ID" value="BCE86647.1"/>
    <property type="molecule type" value="Genomic_DNA"/>
</dbReference>
<organism evidence="1">
    <name type="scientific">Bradyrhizobium diazoefficiens</name>
    <dbReference type="NCBI Taxonomy" id="1355477"/>
    <lineage>
        <taxon>Bacteria</taxon>
        <taxon>Pseudomonadati</taxon>
        <taxon>Pseudomonadota</taxon>
        <taxon>Alphaproteobacteria</taxon>
        <taxon>Hyphomicrobiales</taxon>
        <taxon>Nitrobacteraceae</taxon>
        <taxon>Bradyrhizobium</taxon>
    </lineage>
</organism>